<dbReference type="Proteomes" id="UP001549110">
    <property type="component" value="Unassembled WGS sequence"/>
</dbReference>
<protein>
    <submittedName>
        <fullName evidence="1">Uncharacterized protein</fullName>
    </submittedName>
</protein>
<accession>A0ABV2ELL8</accession>
<keyword evidence="2" id="KW-1185">Reference proteome</keyword>
<organism evidence="1 2">
    <name type="scientific">Phenylobacterium koreense</name>
    <dbReference type="NCBI Taxonomy" id="266125"/>
    <lineage>
        <taxon>Bacteria</taxon>
        <taxon>Pseudomonadati</taxon>
        <taxon>Pseudomonadota</taxon>
        <taxon>Alphaproteobacteria</taxon>
        <taxon>Caulobacterales</taxon>
        <taxon>Caulobacteraceae</taxon>
        <taxon>Phenylobacterium</taxon>
    </lineage>
</organism>
<name>A0ABV2ELL8_9CAUL</name>
<reference evidence="1 2" key="1">
    <citation type="submission" date="2024-06" db="EMBL/GenBank/DDBJ databases">
        <title>Genomic Encyclopedia of Type Strains, Phase IV (KMG-IV): sequencing the most valuable type-strain genomes for metagenomic binning, comparative biology and taxonomic classification.</title>
        <authorList>
            <person name="Goeker M."/>
        </authorList>
    </citation>
    <scope>NUCLEOTIDE SEQUENCE [LARGE SCALE GENOMIC DNA]</scope>
    <source>
        <strain evidence="1 2">DSM 17809</strain>
    </source>
</reference>
<evidence type="ECO:0000313" key="1">
    <source>
        <dbReference type="EMBL" id="MET3527940.1"/>
    </source>
</evidence>
<comment type="caution">
    <text evidence="1">The sequence shown here is derived from an EMBL/GenBank/DDBJ whole genome shotgun (WGS) entry which is preliminary data.</text>
</comment>
<sequence>MPMMAVAVRQLNRRFDIENIDEFAKRAPDFAPGTTLRADLFVQKGSDLERPMQAYIDRLPGSFLESLRSTIYYALTNKKQATFAWVPSYDFELQMWEPACGVTVLLKGRNPDEA</sequence>
<evidence type="ECO:0000313" key="2">
    <source>
        <dbReference type="Proteomes" id="UP001549110"/>
    </source>
</evidence>
<proteinExistence type="predicted"/>
<dbReference type="EMBL" id="JBEPLU010000002">
    <property type="protein sequence ID" value="MET3527940.1"/>
    <property type="molecule type" value="Genomic_DNA"/>
</dbReference>
<gene>
    <name evidence="1" type="ORF">ABID41_003058</name>
</gene>
<dbReference type="RefSeq" id="WP_331927624.1">
    <property type="nucleotide sequence ID" value="NZ_JBEPLU010000002.1"/>
</dbReference>